<reference evidence="2" key="1">
    <citation type="submission" date="2025-08" db="UniProtKB">
        <authorList>
            <consortium name="Ensembl"/>
        </authorList>
    </citation>
    <scope>IDENTIFICATION</scope>
</reference>
<accession>A0A8D2DU87</accession>
<proteinExistence type="predicted"/>
<organism evidence="2 3">
    <name type="scientific">Sciurus vulgaris</name>
    <name type="common">Eurasian red squirrel</name>
    <dbReference type="NCBI Taxonomy" id="55149"/>
    <lineage>
        <taxon>Eukaryota</taxon>
        <taxon>Metazoa</taxon>
        <taxon>Chordata</taxon>
        <taxon>Craniata</taxon>
        <taxon>Vertebrata</taxon>
        <taxon>Euteleostomi</taxon>
        <taxon>Mammalia</taxon>
        <taxon>Eutheria</taxon>
        <taxon>Euarchontoglires</taxon>
        <taxon>Glires</taxon>
        <taxon>Rodentia</taxon>
        <taxon>Sciuromorpha</taxon>
        <taxon>Sciuridae</taxon>
        <taxon>Sciurinae</taxon>
        <taxon>Sciurini</taxon>
        <taxon>Sciurus</taxon>
    </lineage>
</organism>
<reference evidence="2" key="2">
    <citation type="submission" date="2025-09" db="UniProtKB">
        <authorList>
            <consortium name="Ensembl"/>
        </authorList>
    </citation>
    <scope>IDENTIFICATION</scope>
</reference>
<feature type="transmembrane region" description="Helical" evidence="1">
    <location>
        <begin position="12"/>
        <end position="30"/>
    </location>
</feature>
<feature type="transmembrane region" description="Helical" evidence="1">
    <location>
        <begin position="60"/>
        <end position="79"/>
    </location>
</feature>
<evidence type="ECO:0000256" key="1">
    <source>
        <dbReference type="SAM" id="Phobius"/>
    </source>
</evidence>
<evidence type="ECO:0000313" key="2">
    <source>
        <dbReference type="Ensembl" id="ENSSVLP00005029863.1"/>
    </source>
</evidence>
<dbReference type="Ensembl" id="ENSSVLT00005033171.1">
    <property type="protein sequence ID" value="ENSSVLP00005029863.1"/>
    <property type="gene ID" value="ENSSVLG00005023566.1"/>
</dbReference>
<keyword evidence="1" id="KW-0472">Membrane</keyword>
<name>A0A8D2DU87_SCIVU</name>
<keyword evidence="1" id="KW-1133">Transmembrane helix</keyword>
<keyword evidence="3" id="KW-1185">Reference proteome</keyword>
<dbReference type="GeneTree" id="ENSGT01150000288420"/>
<protein>
    <submittedName>
        <fullName evidence="2">Uncharacterized protein</fullName>
    </submittedName>
</protein>
<dbReference type="Proteomes" id="UP000694564">
    <property type="component" value="Chromosome 3"/>
</dbReference>
<dbReference type="AlphaFoldDB" id="A0A8D2DU87"/>
<sequence length="117" mass="13011">GYYCFVVELTIWYYLCALILYPATLLNSLTSSKSFLVEFPGSSKYIIMSSANRDSLSSSFPIRIPLISLVCLIALARVSRTMLNRSGERGHPCLVPVFRGNAFSFSPFRMILAMGLA</sequence>
<keyword evidence="1" id="KW-0812">Transmembrane</keyword>
<evidence type="ECO:0000313" key="3">
    <source>
        <dbReference type="Proteomes" id="UP000694564"/>
    </source>
</evidence>